<dbReference type="Gene3D" id="3.20.20.150">
    <property type="entry name" value="Divalent-metal-dependent TIM barrel enzymes"/>
    <property type="match status" value="1"/>
</dbReference>
<dbReference type="EMBL" id="PDNB01000038">
    <property type="protein sequence ID" value="PGH14097.1"/>
    <property type="molecule type" value="Genomic_DNA"/>
</dbReference>
<dbReference type="GO" id="GO:0005829">
    <property type="term" value="C:cytosol"/>
    <property type="evidence" value="ECO:0007669"/>
    <property type="project" value="TreeGrafter"/>
</dbReference>
<keyword evidence="2 4" id="KW-0808">Transferase</keyword>
<feature type="domain" description="PRMT5 oligomerisation" evidence="11">
    <location>
        <begin position="570"/>
        <end position="821"/>
    </location>
</feature>
<dbReference type="GO" id="GO:0005634">
    <property type="term" value="C:nucleus"/>
    <property type="evidence" value="ECO:0007669"/>
    <property type="project" value="TreeGrafter"/>
</dbReference>
<keyword evidence="13" id="KW-1185">Reference proteome</keyword>
<dbReference type="GO" id="GO:0016274">
    <property type="term" value="F:protein-arginine N-methyltransferase activity"/>
    <property type="evidence" value="ECO:0007669"/>
    <property type="project" value="InterPro"/>
</dbReference>
<evidence type="ECO:0000256" key="4">
    <source>
        <dbReference type="PIRNR" id="PIRNR015894"/>
    </source>
</evidence>
<feature type="domain" description="PRMT5 arginine-N-methyltransferase" evidence="9">
    <location>
        <begin position="375"/>
        <end position="567"/>
    </location>
</feature>
<evidence type="ECO:0000256" key="1">
    <source>
        <dbReference type="ARBA" id="ARBA00022603"/>
    </source>
</evidence>
<feature type="binding site" evidence="6">
    <location>
        <position position="402"/>
    </location>
    <ligand>
        <name>S-adenosyl-L-methionine</name>
        <dbReference type="ChEBI" id="CHEBI:59789"/>
    </ligand>
</feature>
<evidence type="ECO:0000256" key="8">
    <source>
        <dbReference type="SAM" id="MobiDB-lite"/>
    </source>
</evidence>
<feature type="domain" description="PRMT5 TIM barrel" evidence="10">
    <location>
        <begin position="36"/>
        <end position="368"/>
    </location>
</feature>
<gene>
    <name evidence="12" type="ORF">AJ79_03214</name>
</gene>
<dbReference type="Pfam" id="PF17286">
    <property type="entry name" value="PRMT5_C"/>
    <property type="match status" value="1"/>
</dbReference>
<keyword evidence="1 4" id="KW-0489">Methyltransferase</keyword>
<evidence type="ECO:0000256" key="7">
    <source>
        <dbReference type="PIRSR" id="PIRSR015894-3"/>
    </source>
</evidence>
<feature type="region of interest" description="Disordered" evidence="8">
    <location>
        <begin position="618"/>
        <end position="660"/>
    </location>
</feature>
<dbReference type="PANTHER" id="PTHR10738">
    <property type="entry name" value="PROTEIN ARGININE N-METHYLTRANSFERASE 5"/>
    <property type="match status" value="1"/>
</dbReference>
<dbReference type="Pfam" id="PF17285">
    <property type="entry name" value="PRMT5_TIM"/>
    <property type="match status" value="1"/>
</dbReference>
<feature type="compositionally biased region" description="Low complexity" evidence="8">
    <location>
        <begin position="624"/>
        <end position="640"/>
    </location>
</feature>
<organism evidence="12 13">
    <name type="scientific">Helicocarpus griseus UAMH5409</name>
    <dbReference type="NCBI Taxonomy" id="1447875"/>
    <lineage>
        <taxon>Eukaryota</taxon>
        <taxon>Fungi</taxon>
        <taxon>Dikarya</taxon>
        <taxon>Ascomycota</taxon>
        <taxon>Pezizomycotina</taxon>
        <taxon>Eurotiomycetes</taxon>
        <taxon>Eurotiomycetidae</taxon>
        <taxon>Onygenales</taxon>
        <taxon>Ajellomycetaceae</taxon>
        <taxon>Helicocarpus</taxon>
    </lineage>
</organism>
<evidence type="ECO:0000313" key="13">
    <source>
        <dbReference type="Proteomes" id="UP000223968"/>
    </source>
</evidence>
<dbReference type="InterPro" id="IPR025799">
    <property type="entry name" value="Arg_MeTrfase"/>
</dbReference>
<dbReference type="InterPro" id="IPR035075">
    <property type="entry name" value="PRMT5"/>
</dbReference>
<sequence length="825" mass="90610">MEAHDDFGPTFCIGQHETQRSVPVSPQLVQLAQEGNYDLLTTPITTPLFHSRLLTLLSAHLSNSQQPVCDAALTLETSHNTNPMTVPPLSPEDTFLTPNESTSQLVGITSSWIDLCSPDPLIADISRQVLSLEIAYAAFCGVSFVIIPGPRLHHGNLHGEGLMYYARAVQDILSVGLYIQVHIWFNMVDNPELERNDVGDLAPFARAEYLTVGDEPAPKTDLFGTWEAWDVIRKLCKYHSRLLVALSLPKHLPPMSVQSRWHSEPVHILTIAGTSFIKNQKGYPVLSKAHQAFITRMMRLRTPPWFILCDVGPIAGLGVGSETESAQSEPKSVTPTPAEAAQFFKSGSNKKNFDPTPHLSYMRNLQQKQPTRTPMERFGVGYQDYLQAPLQPLTVNLESITYEVFEKDPIKYEWYERAIAKALKDWQTEGKPTCNPDGRVVLAVVGAGRGPLVTRALRASVETGVAIEVWVVEKNPNAFVLLQRHNANMWGGCVNLVKSDMRSWKGPHRIVATESESDSPEATPKVIHTPIDILVSELLGSFGDNELSPECLDGVSHLLNPVHGISIPASYSAHLTPISSPRLHADITAQAITNPAAPETPYVVMLHAFDFLSTIQQQAAPTATGQSTPSRSGRSPSSDPNTPPPAQSLSPPTPPAPLIQTAWTFSHPNANIPAPFPTSSTLSNAHNVRRTRLTFPCRERGTCHGLAGYFETVLYGDVELSTNPATMDAKSEGMISWFPIYFPLKRPLTIPPNSDIVVTMYRQTDDRKVWYEWIVEVFTRENTKSSGTSSPALASEKAAAAAAAGKRIRVAMSELHSSIKDGCLM</sequence>
<dbReference type="AlphaFoldDB" id="A0A2B7Y046"/>
<evidence type="ECO:0000259" key="10">
    <source>
        <dbReference type="Pfam" id="PF17285"/>
    </source>
</evidence>
<dbReference type="GO" id="GO:0032259">
    <property type="term" value="P:methylation"/>
    <property type="evidence" value="ECO:0007669"/>
    <property type="project" value="UniProtKB-KW"/>
</dbReference>
<evidence type="ECO:0000256" key="5">
    <source>
        <dbReference type="PIRSR" id="PIRSR015894-1"/>
    </source>
</evidence>
<feature type="binding site" evidence="6">
    <location>
        <begin position="500"/>
        <end position="501"/>
    </location>
    <ligand>
        <name>S-adenosyl-L-methionine</name>
        <dbReference type="ChEBI" id="CHEBI:59789"/>
    </ligand>
</feature>
<accession>A0A2B7Y046</accession>
<feature type="site" description="Critical for specifying symmetric addition of methyl groups" evidence="7">
    <location>
        <position position="405"/>
    </location>
</feature>
<dbReference type="FunFam" id="3.40.50.150:FF:000149">
    <property type="entry name" value="Protein arginine N-methyltransferase"/>
    <property type="match status" value="1"/>
</dbReference>
<feature type="binding site" evidence="6">
    <location>
        <position position="473"/>
    </location>
    <ligand>
        <name>S-adenosyl-L-methionine</name>
        <dbReference type="ChEBI" id="CHEBI:59789"/>
    </ligand>
</feature>
<dbReference type="Proteomes" id="UP000223968">
    <property type="component" value="Unassembled WGS sequence"/>
</dbReference>
<feature type="compositionally biased region" description="Pro residues" evidence="8">
    <location>
        <begin position="641"/>
        <end position="657"/>
    </location>
</feature>
<feature type="binding site" evidence="6">
    <location>
        <begin position="411"/>
        <end position="412"/>
    </location>
    <ligand>
        <name>S-adenosyl-L-methionine</name>
        <dbReference type="ChEBI" id="CHEBI:59789"/>
    </ligand>
</feature>
<dbReference type="OrthoDB" id="1368803at2759"/>
<name>A0A2B7Y046_9EURO</name>
<dbReference type="GO" id="GO:0006355">
    <property type="term" value="P:regulation of DNA-templated transcription"/>
    <property type="evidence" value="ECO:0007669"/>
    <property type="project" value="TreeGrafter"/>
</dbReference>
<comment type="caution">
    <text evidence="12">The sequence shown here is derived from an EMBL/GenBank/DDBJ whole genome shotgun (WGS) entry which is preliminary data.</text>
</comment>
<feature type="active site" description="Proton donor/acceptor" evidence="5">
    <location>
        <position position="546"/>
    </location>
</feature>
<comment type="similarity">
    <text evidence="4">Belongs to the class I-like SAM-binding methyltransferase superfamily.</text>
</comment>
<dbReference type="STRING" id="1447875.A0A2B7Y046"/>
<dbReference type="PROSITE" id="PS51678">
    <property type="entry name" value="SAM_MT_PRMT"/>
    <property type="match status" value="1"/>
</dbReference>
<dbReference type="SUPFAM" id="SSF53335">
    <property type="entry name" value="S-adenosyl-L-methionine-dependent methyltransferases"/>
    <property type="match status" value="1"/>
</dbReference>
<evidence type="ECO:0000259" key="11">
    <source>
        <dbReference type="Pfam" id="PF17286"/>
    </source>
</evidence>
<evidence type="ECO:0000259" key="9">
    <source>
        <dbReference type="Pfam" id="PF05185"/>
    </source>
</evidence>
<dbReference type="InterPro" id="IPR007857">
    <property type="entry name" value="Arg_MeTrfase_PRMT5"/>
</dbReference>
<dbReference type="InterPro" id="IPR029063">
    <property type="entry name" value="SAM-dependent_MTases_sf"/>
</dbReference>
<dbReference type="InterPro" id="IPR035248">
    <property type="entry name" value="PRMT5_C"/>
</dbReference>
<feature type="active site" description="Proton donor/acceptor" evidence="5">
    <location>
        <position position="537"/>
    </location>
</feature>
<dbReference type="InterPro" id="IPR035247">
    <property type="entry name" value="PRMT5_TIM"/>
</dbReference>
<evidence type="ECO:0000256" key="2">
    <source>
        <dbReference type="ARBA" id="ARBA00022679"/>
    </source>
</evidence>
<proteinExistence type="inferred from homology"/>
<dbReference type="Gene3D" id="2.70.160.11">
    <property type="entry name" value="Hnrnp arginine n-methyltransferase1"/>
    <property type="match status" value="1"/>
</dbReference>
<evidence type="ECO:0000256" key="6">
    <source>
        <dbReference type="PIRSR" id="PIRSR015894-2"/>
    </source>
</evidence>
<reference evidence="12 13" key="1">
    <citation type="submission" date="2017-10" db="EMBL/GenBank/DDBJ databases">
        <title>Comparative genomics in systemic dimorphic fungi from Ajellomycetaceae.</title>
        <authorList>
            <person name="Munoz J.F."/>
            <person name="Mcewen J.G."/>
            <person name="Clay O.K."/>
            <person name="Cuomo C.A."/>
        </authorList>
    </citation>
    <scope>NUCLEOTIDE SEQUENCE [LARGE SCALE GENOMIC DNA]</scope>
    <source>
        <strain evidence="12 13">UAMH5409</strain>
    </source>
</reference>
<keyword evidence="3 4" id="KW-0949">S-adenosyl-L-methionine</keyword>
<dbReference type="PIRSF" id="PIRSF015894">
    <property type="entry name" value="Skb1_MeTrfase"/>
    <property type="match status" value="1"/>
</dbReference>
<dbReference type="PANTHER" id="PTHR10738:SF0">
    <property type="entry name" value="PROTEIN ARGININE N-METHYLTRANSFERASE 5"/>
    <property type="match status" value="1"/>
</dbReference>
<evidence type="ECO:0000256" key="3">
    <source>
        <dbReference type="ARBA" id="ARBA00022691"/>
    </source>
</evidence>
<dbReference type="Gene3D" id="3.40.50.150">
    <property type="entry name" value="Vaccinia Virus protein VP39"/>
    <property type="match status" value="1"/>
</dbReference>
<evidence type="ECO:0000313" key="12">
    <source>
        <dbReference type="EMBL" id="PGH14097.1"/>
    </source>
</evidence>
<dbReference type="Pfam" id="PF05185">
    <property type="entry name" value="PRMT5"/>
    <property type="match status" value="1"/>
</dbReference>
<protein>
    <recommendedName>
        <fullName evidence="4">Protein arginine N-methyltransferase</fullName>
    </recommendedName>
</protein>